<evidence type="ECO:0000313" key="3">
    <source>
        <dbReference type="WBParaSite" id="nRc.2.0.1.t09688-RA"/>
    </source>
</evidence>
<feature type="region of interest" description="Disordered" evidence="1">
    <location>
        <begin position="57"/>
        <end position="129"/>
    </location>
</feature>
<feature type="region of interest" description="Disordered" evidence="1">
    <location>
        <begin position="1"/>
        <end position="34"/>
    </location>
</feature>
<evidence type="ECO:0000313" key="2">
    <source>
        <dbReference type="Proteomes" id="UP000887565"/>
    </source>
</evidence>
<accession>A0A915I6C2</accession>
<feature type="compositionally biased region" description="Polar residues" evidence="1">
    <location>
        <begin position="57"/>
        <end position="69"/>
    </location>
</feature>
<protein>
    <submittedName>
        <fullName evidence="3">Uncharacterized protein</fullName>
    </submittedName>
</protein>
<proteinExistence type="predicted"/>
<reference evidence="3" key="1">
    <citation type="submission" date="2022-11" db="UniProtKB">
        <authorList>
            <consortium name="WormBaseParasite"/>
        </authorList>
    </citation>
    <scope>IDENTIFICATION</scope>
</reference>
<dbReference type="WBParaSite" id="nRc.2.0.1.t09688-RA">
    <property type="protein sequence ID" value="nRc.2.0.1.t09688-RA"/>
    <property type="gene ID" value="nRc.2.0.1.g09688"/>
</dbReference>
<dbReference type="AlphaFoldDB" id="A0A915I6C2"/>
<name>A0A915I6C2_ROMCU</name>
<sequence>MSLNLPMHPGTMLTGESPTKMHTQAPTQTSAETEFDTEMATAVESLIKQTTEESFTVKTEIPTRTNVIQIDSEEDDDYLESHPEDPNYVPPSKKRCDSREDTRSRERKETDSQTQEPPSRSTAPKESDH</sequence>
<dbReference type="Proteomes" id="UP000887565">
    <property type="component" value="Unplaced"/>
</dbReference>
<organism evidence="2 3">
    <name type="scientific">Romanomermis culicivorax</name>
    <name type="common">Nematode worm</name>
    <dbReference type="NCBI Taxonomy" id="13658"/>
    <lineage>
        <taxon>Eukaryota</taxon>
        <taxon>Metazoa</taxon>
        <taxon>Ecdysozoa</taxon>
        <taxon>Nematoda</taxon>
        <taxon>Enoplea</taxon>
        <taxon>Dorylaimia</taxon>
        <taxon>Mermithida</taxon>
        <taxon>Mermithoidea</taxon>
        <taxon>Mermithidae</taxon>
        <taxon>Romanomermis</taxon>
    </lineage>
</organism>
<keyword evidence="2" id="KW-1185">Reference proteome</keyword>
<feature type="compositionally biased region" description="Basic and acidic residues" evidence="1">
    <location>
        <begin position="94"/>
        <end position="111"/>
    </location>
</feature>
<feature type="compositionally biased region" description="Polar residues" evidence="1">
    <location>
        <begin position="14"/>
        <end position="32"/>
    </location>
</feature>
<feature type="compositionally biased region" description="Polar residues" evidence="1">
    <location>
        <begin position="112"/>
        <end position="122"/>
    </location>
</feature>
<evidence type="ECO:0000256" key="1">
    <source>
        <dbReference type="SAM" id="MobiDB-lite"/>
    </source>
</evidence>